<evidence type="ECO:0008006" key="4">
    <source>
        <dbReference type="Google" id="ProtNLM"/>
    </source>
</evidence>
<evidence type="ECO:0000313" key="3">
    <source>
        <dbReference type="Proteomes" id="UP000601435"/>
    </source>
</evidence>
<dbReference type="Proteomes" id="UP000601435">
    <property type="component" value="Unassembled WGS sequence"/>
</dbReference>
<organism evidence="2 3">
    <name type="scientific">Symbiodinium necroappetens</name>
    <dbReference type="NCBI Taxonomy" id="1628268"/>
    <lineage>
        <taxon>Eukaryota</taxon>
        <taxon>Sar</taxon>
        <taxon>Alveolata</taxon>
        <taxon>Dinophyceae</taxon>
        <taxon>Suessiales</taxon>
        <taxon>Symbiodiniaceae</taxon>
        <taxon>Symbiodinium</taxon>
    </lineage>
</organism>
<feature type="compositionally biased region" description="Basic and acidic residues" evidence="1">
    <location>
        <begin position="136"/>
        <end position="149"/>
    </location>
</feature>
<comment type="caution">
    <text evidence="2">The sequence shown here is derived from an EMBL/GenBank/DDBJ whole genome shotgun (WGS) entry which is preliminary data.</text>
</comment>
<evidence type="ECO:0000256" key="1">
    <source>
        <dbReference type="SAM" id="MobiDB-lite"/>
    </source>
</evidence>
<name>A0A812WG15_9DINO</name>
<keyword evidence="3" id="KW-1185">Reference proteome</keyword>
<feature type="region of interest" description="Disordered" evidence="1">
    <location>
        <begin position="115"/>
        <end position="180"/>
    </location>
</feature>
<sequence length="837" mass="92169">MSWSKVGFDSADGAKIFLQRLAASPLVRRSLPNAAAICQQYFGFKRLQGESIQTFLVRETLMHEEFVEAIIRLHEDKLGVSQESRDFGLPTSQDYDDYDWEMDYGWSSWWDNGGWNEGEYEETEREDDAGGVDPPEEGRSPGAEREDAKVPAAPGSSPSHHRDGGSVTEEPTSPADDKKAVKPVPLDELSLADSFILDVLRGWRLLQAAGLSHEEKRDILSTTKNSLDYTVISAALQGLWDDQLLGRHGGHPGGYSAHYLQDPEANEAYYQQGWWSDQNDDDDWWYQDYDEYPPETYTAATAQEPDDPEAKIRLHEAQKAEQVAESLAAEANRTWAEAQRATQALRKDRGFGAVMQGKGVGNGRCFVCGGQHFARDCPDRRGPRPKGFGKHSSYAADYYDDLYFKKGKSMSKGKGKGKGKRSMWMEAQAWMKGKGKSKGKGKDMSRAVNAYASNMFVGGLELSDSYELQSSSMSASNAQTGMLDCGATASAAPEAVVQGLIGAVLAKDKSAKIEFDQSARPYFRFGNGRWGRALCRVHMSSRVSGQLKTFSLYTLPNPAEFYQSNFDKQTLVPVLIGMDFLGNQGTGLLVDFGTGLAMCTKEENPEIFQLDVNPKGHYVYDIPPAFRQLPLQALMATPAASAAAKPTNTTNPTVDPETEAILQAAYKAKARPKQRARSLDPSRRMKSDPRDPRNKKTQWPCYGTHTPAAPQGNPHGKWITCQCCNLRLLYTPRKGSPASSTETVNAPMVQVMLNELEAALGTVRPTAKICHYAMEKVKADYVLRKAIGDLMGNHSTTSIQAPQKAGYPTSPTTSAATWGVVDDEELIAAMEAGQDQQ</sequence>
<protein>
    <recommendedName>
        <fullName evidence="4">CCHC-type domain-containing protein</fullName>
    </recommendedName>
</protein>
<gene>
    <name evidence="2" type="ORF">SNEC2469_LOCUS19261</name>
</gene>
<proteinExistence type="predicted"/>
<feature type="compositionally biased region" description="Acidic residues" evidence="1">
    <location>
        <begin position="118"/>
        <end position="130"/>
    </location>
</feature>
<dbReference type="AlphaFoldDB" id="A0A812WG15"/>
<feature type="region of interest" description="Disordered" evidence="1">
    <location>
        <begin position="667"/>
        <end position="700"/>
    </location>
</feature>
<evidence type="ECO:0000313" key="2">
    <source>
        <dbReference type="EMBL" id="CAE7672465.1"/>
    </source>
</evidence>
<dbReference type="EMBL" id="CAJNJA010032916">
    <property type="protein sequence ID" value="CAE7672465.1"/>
    <property type="molecule type" value="Genomic_DNA"/>
</dbReference>
<accession>A0A812WG15</accession>
<dbReference type="OrthoDB" id="421523at2759"/>
<reference evidence="2" key="1">
    <citation type="submission" date="2021-02" db="EMBL/GenBank/DDBJ databases">
        <authorList>
            <person name="Dougan E. K."/>
            <person name="Rhodes N."/>
            <person name="Thang M."/>
            <person name="Chan C."/>
        </authorList>
    </citation>
    <scope>NUCLEOTIDE SEQUENCE</scope>
</reference>
<feature type="compositionally biased region" description="Basic and acidic residues" evidence="1">
    <location>
        <begin position="677"/>
        <end position="694"/>
    </location>
</feature>